<evidence type="ECO:0000313" key="2">
    <source>
        <dbReference type="Proteomes" id="UP001207468"/>
    </source>
</evidence>
<protein>
    <submittedName>
        <fullName evidence="1">Uncharacterized protein</fullName>
    </submittedName>
</protein>
<dbReference type="EMBL" id="JAGFNK010000221">
    <property type="protein sequence ID" value="KAI9457413.1"/>
    <property type="molecule type" value="Genomic_DNA"/>
</dbReference>
<evidence type="ECO:0000313" key="1">
    <source>
        <dbReference type="EMBL" id="KAI9457413.1"/>
    </source>
</evidence>
<gene>
    <name evidence="1" type="ORF">F5148DRAFT_1222448</name>
</gene>
<comment type="caution">
    <text evidence="1">The sequence shown here is derived from an EMBL/GenBank/DDBJ whole genome shotgun (WGS) entry which is preliminary data.</text>
</comment>
<dbReference type="Proteomes" id="UP001207468">
    <property type="component" value="Unassembled WGS sequence"/>
</dbReference>
<accession>A0ACC0U2Y7</accession>
<reference evidence="1" key="1">
    <citation type="submission" date="2021-03" db="EMBL/GenBank/DDBJ databases">
        <title>Evolutionary priming and transition to the ectomycorrhizal habit in an iconic lineage of mushroom-forming fungi: is preadaptation a requirement?</title>
        <authorList>
            <consortium name="DOE Joint Genome Institute"/>
            <person name="Looney B.P."/>
            <person name="Miyauchi S."/>
            <person name="Morin E."/>
            <person name="Drula E."/>
            <person name="Courty P.E."/>
            <person name="Chicoki N."/>
            <person name="Fauchery L."/>
            <person name="Kohler A."/>
            <person name="Kuo A."/>
            <person name="LaButti K."/>
            <person name="Pangilinan J."/>
            <person name="Lipzen A."/>
            <person name="Riley R."/>
            <person name="Andreopoulos W."/>
            <person name="He G."/>
            <person name="Johnson J."/>
            <person name="Barry K.W."/>
            <person name="Grigoriev I.V."/>
            <person name="Nagy L."/>
            <person name="Hibbett D."/>
            <person name="Henrissat B."/>
            <person name="Matheny P.B."/>
            <person name="Labbe J."/>
            <person name="Martin A.F."/>
        </authorList>
    </citation>
    <scope>NUCLEOTIDE SEQUENCE</scope>
    <source>
        <strain evidence="1">BPL698</strain>
    </source>
</reference>
<keyword evidence="2" id="KW-1185">Reference proteome</keyword>
<sequence>MVRSGRLAAPPFDSTPMSGVAAYNFELPTTGSLSFADHFSNGSDVYTAQISDATQARANLRAILKESRHTDGDKDYLRLVKILEEYLPHLYAIINCVASGDLVQTQDPSFSWRTTLSAHLFNNSPRLSLPSLPSDLIFTLLTYGFALSNLARLNAVALGAYERERGISDVERKAKDEKLGFAVTLLCRASGLFEHVSTTVIPCAEQTPGWHTGRARPPELSKEVALALSKLALASAQALAIRKLMTKSSYDSIVTPGPPLPASHPSPALLAKLHLEASTLCASAESLLRIPASRKNDMDVAEPLLHYAHDGAALHGALARKWLGADAGANDATGVAVGFLGWAKHELDSLRDGGVRPLGVRKEDERRDRREHIAAEAEVAAQFLRYYTRMNDTVSFQPVPSQADLQTRVPAGRLAIASKAFAIPTPAFGPGSVEYIRKHADSLDLASSEESEDDQPSTTSPTGGPSYAGAGSYF</sequence>
<proteinExistence type="predicted"/>
<name>A0ACC0U2Y7_9AGAM</name>
<organism evidence="1 2">
    <name type="scientific">Russula earlei</name>
    <dbReference type="NCBI Taxonomy" id="71964"/>
    <lineage>
        <taxon>Eukaryota</taxon>
        <taxon>Fungi</taxon>
        <taxon>Dikarya</taxon>
        <taxon>Basidiomycota</taxon>
        <taxon>Agaricomycotina</taxon>
        <taxon>Agaricomycetes</taxon>
        <taxon>Russulales</taxon>
        <taxon>Russulaceae</taxon>
        <taxon>Russula</taxon>
    </lineage>
</organism>